<keyword evidence="7" id="KW-1185">Reference proteome</keyword>
<dbReference type="Pfam" id="PF03466">
    <property type="entry name" value="LysR_substrate"/>
    <property type="match status" value="1"/>
</dbReference>
<organism evidence="6 7">
    <name type="scientific">Salipiger abyssi</name>
    <dbReference type="NCBI Taxonomy" id="1250539"/>
    <lineage>
        <taxon>Bacteria</taxon>
        <taxon>Pseudomonadati</taxon>
        <taxon>Pseudomonadota</taxon>
        <taxon>Alphaproteobacteria</taxon>
        <taxon>Rhodobacterales</taxon>
        <taxon>Roseobacteraceae</taxon>
        <taxon>Salipiger</taxon>
    </lineage>
</organism>
<dbReference type="InterPro" id="IPR058163">
    <property type="entry name" value="LysR-type_TF_proteobact-type"/>
</dbReference>
<accession>A0A1P8UYC1</accession>
<sequence length="278" mass="29739">MNWDDLRHFACFAEAGSLSGAARHLKVEHATIARRIAALEAELNLKLVDRRGRRLVLTPAGKRIAALSAQMQGEAESVLRYARSATMTVSGDVTISAPPAFAAALMAAPLTGLRMQHPELNVFISGDIHTVSLERREADIAIRLHRPERGALTAVKLGEIAFRLYARPDYLGDRAETDWDYIRLGGALAQAPQQSALGDRATGGGLAADQIEMQLALARAGAGVAMLPDFLAASDPALTSAAAGAPPLTREVWLICHTDMTASAPVRAVFETLKTMRV</sequence>
<dbReference type="SUPFAM" id="SSF53850">
    <property type="entry name" value="Periplasmic binding protein-like II"/>
    <property type="match status" value="1"/>
</dbReference>
<keyword evidence="3" id="KW-0238">DNA-binding</keyword>
<evidence type="ECO:0000313" key="6">
    <source>
        <dbReference type="EMBL" id="APZ54381.1"/>
    </source>
</evidence>
<gene>
    <name evidence="6" type="ORF">Ga0080574_TMP4047</name>
</gene>
<dbReference type="InterPro" id="IPR036388">
    <property type="entry name" value="WH-like_DNA-bd_sf"/>
</dbReference>
<dbReference type="AlphaFoldDB" id="A0A1P8UYC1"/>
<dbReference type="GO" id="GO:0003700">
    <property type="term" value="F:DNA-binding transcription factor activity"/>
    <property type="evidence" value="ECO:0007669"/>
    <property type="project" value="InterPro"/>
</dbReference>
<evidence type="ECO:0000259" key="5">
    <source>
        <dbReference type="PROSITE" id="PS50931"/>
    </source>
</evidence>
<dbReference type="Gene3D" id="3.40.190.290">
    <property type="match status" value="1"/>
</dbReference>
<dbReference type="Proteomes" id="UP000187059">
    <property type="component" value="Chromosome"/>
</dbReference>
<dbReference type="Pfam" id="PF00126">
    <property type="entry name" value="HTH_1"/>
    <property type="match status" value="1"/>
</dbReference>
<dbReference type="PANTHER" id="PTHR30537">
    <property type="entry name" value="HTH-TYPE TRANSCRIPTIONAL REGULATOR"/>
    <property type="match status" value="1"/>
</dbReference>
<evidence type="ECO:0000256" key="3">
    <source>
        <dbReference type="ARBA" id="ARBA00023125"/>
    </source>
</evidence>
<dbReference type="SUPFAM" id="SSF46785">
    <property type="entry name" value="Winged helix' DNA-binding domain"/>
    <property type="match status" value="1"/>
</dbReference>
<evidence type="ECO:0000256" key="2">
    <source>
        <dbReference type="ARBA" id="ARBA00023015"/>
    </source>
</evidence>
<keyword evidence="2" id="KW-0805">Transcription regulation</keyword>
<evidence type="ECO:0000256" key="4">
    <source>
        <dbReference type="ARBA" id="ARBA00023163"/>
    </source>
</evidence>
<feature type="domain" description="HTH lysR-type" evidence="5">
    <location>
        <begin position="1"/>
        <end position="58"/>
    </location>
</feature>
<dbReference type="Gene3D" id="1.10.10.10">
    <property type="entry name" value="Winged helix-like DNA-binding domain superfamily/Winged helix DNA-binding domain"/>
    <property type="match status" value="1"/>
</dbReference>
<dbReference type="STRING" id="1250539.Ga0080574_TMP4047"/>
<protein>
    <submittedName>
        <fullName evidence="6">Transcriptional regulator</fullName>
    </submittedName>
</protein>
<evidence type="ECO:0000256" key="1">
    <source>
        <dbReference type="ARBA" id="ARBA00009437"/>
    </source>
</evidence>
<dbReference type="OrthoDB" id="9798121at2"/>
<dbReference type="KEGG" id="paby:Ga0080574_TMP4047"/>
<keyword evidence="4" id="KW-0804">Transcription</keyword>
<dbReference type="InterPro" id="IPR000847">
    <property type="entry name" value="LysR_HTH_N"/>
</dbReference>
<evidence type="ECO:0000313" key="7">
    <source>
        <dbReference type="Proteomes" id="UP000187059"/>
    </source>
</evidence>
<dbReference type="GO" id="GO:0006351">
    <property type="term" value="P:DNA-templated transcription"/>
    <property type="evidence" value="ECO:0007669"/>
    <property type="project" value="TreeGrafter"/>
</dbReference>
<dbReference type="EMBL" id="CP015093">
    <property type="protein sequence ID" value="APZ54381.1"/>
    <property type="molecule type" value="Genomic_DNA"/>
</dbReference>
<dbReference type="PROSITE" id="PS50931">
    <property type="entry name" value="HTH_LYSR"/>
    <property type="match status" value="1"/>
</dbReference>
<comment type="similarity">
    <text evidence="1">Belongs to the LysR transcriptional regulatory family.</text>
</comment>
<proteinExistence type="inferred from homology"/>
<dbReference type="InterPro" id="IPR005119">
    <property type="entry name" value="LysR_subst-bd"/>
</dbReference>
<reference evidence="6 7" key="1">
    <citation type="submission" date="2016-04" db="EMBL/GenBank/DDBJ databases">
        <title>Deep-sea bacteria in the southern Pacific.</title>
        <authorList>
            <person name="Tang K."/>
        </authorList>
    </citation>
    <scope>NUCLEOTIDE SEQUENCE [LARGE SCALE GENOMIC DNA]</scope>
    <source>
        <strain evidence="6 7">JLT2014</strain>
    </source>
</reference>
<dbReference type="RefSeq" id="WP_076703781.1">
    <property type="nucleotide sequence ID" value="NZ_CP015093.1"/>
</dbReference>
<dbReference type="InterPro" id="IPR036390">
    <property type="entry name" value="WH_DNA-bd_sf"/>
</dbReference>
<dbReference type="PANTHER" id="PTHR30537:SF3">
    <property type="entry name" value="TRANSCRIPTIONAL REGULATORY PROTEIN"/>
    <property type="match status" value="1"/>
</dbReference>
<name>A0A1P8UYC1_9RHOB</name>
<dbReference type="GO" id="GO:0043565">
    <property type="term" value="F:sequence-specific DNA binding"/>
    <property type="evidence" value="ECO:0007669"/>
    <property type="project" value="TreeGrafter"/>
</dbReference>